<sequence>MKLSVALALLLSIAQKTSKAETAILTPYGVRTGPTSSSSSSPDTDGGDSTLPRPLYEFTPAHPSAPPSIVGFGGSAHVTNNDPMVMLKPCTGIEDGDEIFIQNNAYRIEKITLQHSQDVNDPRCYARMSKKWRDKENGGVGKRAVDLPYDVVAISGEGLEFAHKGGGSCSPLEGRGDCEVAGRLDVRKVVGEFGDGNMSYADLYLTGALGEIDQVVTFGEGLALFRGNSTVTVDEGNIAVEAAIGGFSAAIVRARVGDGEATSPSLRVSRGELKVLGVNDTEIIRVDENSDVFLSADTVLHFDTPSVEFGNSTLFFEETSIVADHLLLDVEDLVLHGKNMLTCTSMMDRVFFNVTDASVNRKGTKVDHEGSFLLTSNALLNVSAVEGVAVYSNSGVSMKSMGFVEIDGGAGGVDVGGGVLKIAGGELAAGGLTVNEGATVLSGTKKRPLLVEGEKFEVGMNNEDGAIFRNEQSSKSGGRVHVATGRRVGGKGSKTSPLVELVQGGGGDVVLSLVSDNATSALVTFGTPSLAKPVSGSLEFHYGGEAHVKKGGLGGSGQHFSVNIDGKERTRVTAEGYFGVGEFLSSGQLRAPIHVRHSEFVPKIKWEAKSTGILLEGFQNTLALSGQSQGKHVNGLVFGTSPVHSGSPDYWIMSQRGLHDGRFGKNSFVIGHSDDSVDVVGDGLDELTEFEVAISLGENGGVCIGCEVAMGSSKLVVGGGVDASEYLLVSDQTFLKKAESLLAERAELRAALVGMNVRICEWGGESAKSKGLPKGKEYCLVAQDVGVLDRLLVKSGAGSEKLIKLNGLVMTLVGAVGDMDEQLVKTAESVKDLEGRVNALEEEMGEIIIESKEAEAREKEVEKRVKEVEGCGVRLGEVVEGLKGELELGKVQYEGTKGLVEGLGEQIEGFTSLIGVMSERIKELEKKVEQKEDPEKLKKKKVVLMLEEDEEFFLSEVHRLQTEFVQAQLTPVTDEQLKSQRKKWRVEAWVSMERRREDKKFFTSKV</sequence>
<proteinExistence type="predicted"/>
<keyword evidence="1" id="KW-0175">Coiled coil</keyword>
<evidence type="ECO:0000256" key="2">
    <source>
        <dbReference type="SAM" id="MobiDB-lite"/>
    </source>
</evidence>
<evidence type="ECO:0000256" key="1">
    <source>
        <dbReference type="SAM" id="Coils"/>
    </source>
</evidence>
<feature type="region of interest" description="Disordered" evidence="2">
    <location>
        <begin position="28"/>
        <end position="60"/>
    </location>
</feature>
<gene>
    <name evidence="4" type="ORF">TrLO_g1568</name>
</gene>
<dbReference type="Proteomes" id="UP001165122">
    <property type="component" value="Unassembled WGS sequence"/>
</dbReference>
<reference evidence="5" key="1">
    <citation type="journal article" date="2023" name="Commun. Biol.">
        <title>Genome analysis of Parmales, the sister group of diatoms, reveals the evolutionary specialization of diatoms from phago-mixotrophs to photoautotrophs.</title>
        <authorList>
            <person name="Ban H."/>
            <person name="Sato S."/>
            <person name="Yoshikawa S."/>
            <person name="Yamada K."/>
            <person name="Nakamura Y."/>
            <person name="Ichinomiya M."/>
            <person name="Sato N."/>
            <person name="Blanc-Mathieu R."/>
            <person name="Endo H."/>
            <person name="Kuwata A."/>
            <person name="Ogata H."/>
        </authorList>
    </citation>
    <scope>NUCLEOTIDE SEQUENCE [LARGE SCALE GENOMIC DNA]</scope>
    <source>
        <strain evidence="5">NIES 3700</strain>
    </source>
</reference>
<evidence type="ECO:0000313" key="5">
    <source>
        <dbReference type="Proteomes" id="UP001165122"/>
    </source>
</evidence>
<organism evidence="4 5">
    <name type="scientific">Triparma laevis f. longispina</name>
    <dbReference type="NCBI Taxonomy" id="1714387"/>
    <lineage>
        <taxon>Eukaryota</taxon>
        <taxon>Sar</taxon>
        <taxon>Stramenopiles</taxon>
        <taxon>Ochrophyta</taxon>
        <taxon>Bolidophyceae</taxon>
        <taxon>Parmales</taxon>
        <taxon>Triparmaceae</taxon>
        <taxon>Triparma</taxon>
    </lineage>
</organism>
<dbReference type="EMBL" id="BRXW01000488">
    <property type="protein sequence ID" value="GMH59313.1"/>
    <property type="molecule type" value="Genomic_DNA"/>
</dbReference>
<evidence type="ECO:0000313" key="4">
    <source>
        <dbReference type="EMBL" id="GMH59313.1"/>
    </source>
</evidence>
<accession>A0A9W7DYC4</accession>
<feature type="signal peptide" evidence="3">
    <location>
        <begin position="1"/>
        <end position="19"/>
    </location>
</feature>
<comment type="caution">
    <text evidence="4">The sequence shown here is derived from an EMBL/GenBank/DDBJ whole genome shotgun (WGS) entry which is preliminary data.</text>
</comment>
<feature type="coiled-coil region" evidence="1">
    <location>
        <begin position="823"/>
        <end position="869"/>
    </location>
</feature>
<keyword evidence="5" id="KW-1185">Reference proteome</keyword>
<dbReference type="OrthoDB" id="10367997at2759"/>
<evidence type="ECO:0000256" key="3">
    <source>
        <dbReference type="SAM" id="SignalP"/>
    </source>
</evidence>
<dbReference type="AlphaFoldDB" id="A0A9W7DYC4"/>
<feature type="compositionally biased region" description="Low complexity" evidence="2">
    <location>
        <begin position="32"/>
        <end position="50"/>
    </location>
</feature>
<name>A0A9W7DYC4_9STRA</name>
<keyword evidence="3" id="KW-0732">Signal</keyword>
<protein>
    <submittedName>
        <fullName evidence="4">Uncharacterized protein</fullName>
    </submittedName>
</protein>
<feature type="chain" id="PRO_5040954065" evidence="3">
    <location>
        <begin position="20"/>
        <end position="1006"/>
    </location>
</feature>